<gene>
    <name evidence="5" type="ORF">P154DRAFT_524957</name>
</gene>
<dbReference type="Pfam" id="PF00443">
    <property type="entry name" value="UCH"/>
    <property type="match status" value="1"/>
</dbReference>
<dbReference type="Gene3D" id="3.40.250.10">
    <property type="entry name" value="Rhodanese-like domain"/>
    <property type="match status" value="1"/>
</dbReference>
<evidence type="ECO:0000313" key="5">
    <source>
        <dbReference type="EMBL" id="KAF1997313.1"/>
    </source>
</evidence>
<dbReference type="InterPro" id="IPR036873">
    <property type="entry name" value="Rhodanese-like_dom_sf"/>
</dbReference>
<feature type="region of interest" description="Disordered" evidence="2">
    <location>
        <begin position="1"/>
        <end position="49"/>
    </location>
</feature>
<dbReference type="PROSITE" id="PS50235">
    <property type="entry name" value="USP_3"/>
    <property type="match status" value="1"/>
</dbReference>
<evidence type="ECO:0000313" key="6">
    <source>
        <dbReference type="Proteomes" id="UP000799779"/>
    </source>
</evidence>
<dbReference type="GO" id="GO:0016579">
    <property type="term" value="P:protein deubiquitination"/>
    <property type="evidence" value="ECO:0007669"/>
    <property type="project" value="InterPro"/>
</dbReference>
<dbReference type="CDD" id="cd02674">
    <property type="entry name" value="Peptidase_C19R"/>
    <property type="match status" value="1"/>
</dbReference>
<evidence type="ECO:0000259" key="4">
    <source>
        <dbReference type="PROSITE" id="PS50235"/>
    </source>
</evidence>
<feature type="compositionally biased region" description="Polar residues" evidence="2">
    <location>
        <begin position="188"/>
        <end position="198"/>
    </location>
</feature>
<dbReference type="SUPFAM" id="SSF54001">
    <property type="entry name" value="Cysteine proteinases"/>
    <property type="match status" value="1"/>
</dbReference>
<name>A0A6A5W614_9PLEO</name>
<dbReference type="Pfam" id="PF00581">
    <property type="entry name" value="Rhodanese"/>
    <property type="match status" value="1"/>
</dbReference>
<evidence type="ECO:0000256" key="1">
    <source>
        <dbReference type="ARBA" id="ARBA00009085"/>
    </source>
</evidence>
<keyword evidence="6" id="KW-1185">Reference proteome</keyword>
<dbReference type="Gene3D" id="3.90.70.10">
    <property type="entry name" value="Cysteine proteinases"/>
    <property type="match status" value="1"/>
</dbReference>
<dbReference type="InterPro" id="IPR050185">
    <property type="entry name" value="Ub_carboxyl-term_hydrolase"/>
</dbReference>
<dbReference type="SUPFAM" id="SSF52821">
    <property type="entry name" value="Rhodanese/Cell cycle control phosphatase"/>
    <property type="match status" value="1"/>
</dbReference>
<feature type="region of interest" description="Disordered" evidence="2">
    <location>
        <begin position="649"/>
        <end position="683"/>
    </location>
</feature>
<dbReference type="PANTHER" id="PTHR21646:SF23">
    <property type="entry name" value="UBIQUITIN CARBOXYL-TERMINAL HYDROLASE USP2"/>
    <property type="match status" value="1"/>
</dbReference>
<dbReference type="PANTHER" id="PTHR21646">
    <property type="entry name" value="UBIQUITIN CARBOXYL-TERMINAL HYDROLASE"/>
    <property type="match status" value="1"/>
</dbReference>
<dbReference type="InterPro" id="IPR001763">
    <property type="entry name" value="Rhodanese-like_dom"/>
</dbReference>
<comment type="similarity">
    <text evidence="1">Belongs to the peptidase C19 family.</text>
</comment>
<feature type="domain" description="Rhodanese" evidence="3">
    <location>
        <begin position="419"/>
        <end position="439"/>
    </location>
</feature>
<feature type="compositionally biased region" description="Gly residues" evidence="2">
    <location>
        <begin position="34"/>
        <end position="45"/>
    </location>
</feature>
<dbReference type="InterPro" id="IPR001394">
    <property type="entry name" value="Peptidase_C19_UCH"/>
</dbReference>
<evidence type="ECO:0000259" key="3">
    <source>
        <dbReference type="PROSITE" id="PS50206"/>
    </source>
</evidence>
<dbReference type="EMBL" id="ML977615">
    <property type="protein sequence ID" value="KAF1997313.1"/>
    <property type="molecule type" value="Genomic_DNA"/>
</dbReference>
<dbReference type="OrthoDB" id="292964at2759"/>
<dbReference type="GO" id="GO:0004843">
    <property type="term" value="F:cysteine-type deubiquitinase activity"/>
    <property type="evidence" value="ECO:0007669"/>
    <property type="project" value="InterPro"/>
</dbReference>
<organism evidence="5 6">
    <name type="scientific">Amniculicola lignicola CBS 123094</name>
    <dbReference type="NCBI Taxonomy" id="1392246"/>
    <lineage>
        <taxon>Eukaryota</taxon>
        <taxon>Fungi</taxon>
        <taxon>Dikarya</taxon>
        <taxon>Ascomycota</taxon>
        <taxon>Pezizomycotina</taxon>
        <taxon>Dothideomycetes</taxon>
        <taxon>Pleosporomycetidae</taxon>
        <taxon>Pleosporales</taxon>
        <taxon>Amniculicolaceae</taxon>
        <taxon>Amniculicola</taxon>
    </lineage>
</organism>
<dbReference type="PROSITE" id="PS50206">
    <property type="entry name" value="RHODANESE_3"/>
    <property type="match status" value="1"/>
</dbReference>
<dbReference type="Proteomes" id="UP000799779">
    <property type="component" value="Unassembled WGS sequence"/>
</dbReference>
<feature type="compositionally biased region" description="Polar residues" evidence="2">
    <location>
        <begin position="329"/>
        <end position="351"/>
    </location>
</feature>
<feature type="domain" description="USP" evidence="4">
    <location>
        <begin position="719"/>
        <end position="1093"/>
    </location>
</feature>
<dbReference type="InterPro" id="IPR038765">
    <property type="entry name" value="Papain-like_cys_pep_sf"/>
</dbReference>
<feature type="compositionally biased region" description="Pro residues" evidence="2">
    <location>
        <begin position="654"/>
        <end position="679"/>
    </location>
</feature>
<feature type="compositionally biased region" description="Pro residues" evidence="2">
    <location>
        <begin position="1"/>
        <end position="12"/>
    </location>
</feature>
<dbReference type="AlphaFoldDB" id="A0A6A5W614"/>
<reference evidence="5" key="1">
    <citation type="journal article" date="2020" name="Stud. Mycol.">
        <title>101 Dothideomycetes genomes: a test case for predicting lifestyles and emergence of pathogens.</title>
        <authorList>
            <person name="Haridas S."/>
            <person name="Albert R."/>
            <person name="Binder M."/>
            <person name="Bloem J."/>
            <person name="Labutti K."/>
            <person name="Salamov A."/>
            <person name="Andreopoulos B."/>
            <person name="Baker S."/>
            <person name="Barry K."/>
            <person name="Bills G."/>
            <person name="Bluhm B."/>
            <person name="Cannon C."/>
            <person name="Castanera R."/>
            <person name="Culley D."/>
            <person name="Daum C."/>
            <person name="Ezra D."/>
            <person name="Gonzalez J."/>
            <person name="Henrissat B."/>
            <person name="Kuo A."/>
            <person name="Liang C."/>
            <person name="Lipzen A."/>
            <person name="Lutzoni F."/>
            <person name="Magnuson J."/>
            <person name="Mondo S."/>
            <person name="Nolan M."/>
            <person name="Ohm R."/>
            <person name="Pangilinan J."/>
            <person name="Park H.-J."/>
            <person name="Ramirez L."/>
            <person name="Alfaro M."/>
            <person name="Sun H."/>
            <person name="Tritt A."/>
            <person name="Yoshinaga Y."/>
            <person name="Zwiers L.-H."/>
            <person name="Turgeon B."/>
            <person name="Goodwin S."/>
            <person name="Spatafora J."/>
            <person name="Crous P."/>
            <person name="Grigoriev I."/>
        </authorList>
    </citation>
    <scope>NUCLEOTIDE SEQUENCE</scope>
    <source>
        <strain evidence="5">CBS 123094</strain>
    </source>
</reference>
<dbReference type="InterPro" id="IPR028889">
    <property type="entry name" value="USP"/>
</dbReference>
<feature type="compositionally biased region" description="Polar residues" evidence="2">
    <location>
        <begin position="271"/>
        <end position="282"/>
    </location>
</feature>
<feature type="region of interest" description="Disordered" evidence="2">
    <location>
        <begin position="323"/>
        <end position="357"/>
    </location>
</feature>
<accession>A0A6A5W614</accession>
<proteinExistence type="inferred from homology"/>
<protein>
    <submittedName>
        <fullName evidence="5">Cysteine proteinase</fullName>
    </submittedName>
</protein>
<sequence length="1100" mass="123036">MSAAAPLPPPGPRATSAMNGYTHGGHANGADAWRGGGGAGEGRAPGGPFPSVAEIAASVDDRLREMQFFGIGRLIEEGKASYTQAKFYLNARNPAGAWWAYLLAFQIVVTAIPRHPDFIDRIDKSRGGMYRDFKQLRMGVEADENQFKNVKEIIKHDNLRNGPQAAPAQFAARPASFGSQFAADTDPYSHTSRLSNGSIRRDDELMLPDVPSAPPSRRDSPAAPPDSPRRKPYVQPKPQSLHGRALHQSSSSISGPGGDELAERFARLRGPSTTVNTASASDLSVKMPSPSEYATSKPLGPRAMQPPSHLPKLPLNTELAASLPKEPSPTYSPARNMSLPNGMNAPRSSARSIVGTGGRSNSIAASSVSSFAPGTNGDSDSYFPVQTDGHAQSLARRRSSVGKPLELQIPAEKLYDYIRMFNVLLIDVRSREDYDAGHIYVNQIVCVEPTALREGYSAEQLQDRLIVSPDEELAYFDKRNEFDLVVYYDECTKTSSFLTKYNRNEKETALKRLYDTLYEFNLEKPLKRPPIFLMGGLDAWADLVGTQALKMSTTAALVASGQTRPARPIKRVPAASHNSRINMQKRRVRSYTTMDAEEEQRWREEARRGRTVFEHTDEFDDEDEPTSPVYRTTEDFLRRFPEVELGQQSMVYPPSRPPPPPGQQVAPYYPPAPSRPAPSVPRVSYSGVHERQVAPQGRSNQLAMYVSPGRHGQIRLHKTGLINFGVTCYMNSVIQCLCANTDLTNIFLMGGYAKDLQRDNWKGTKGIIPEAYATLVSNLYKGDISSIRPSTFRRLCGMFGQQWAIDEQQDSKEFLEFFLDCLHEDLNVTWNRTPLKQLTEAEELTREKLPRPYVAKIEWERYLHRDTSIISSLFAGQHASRLTCDTCGTTSTTYEAFWSISVEIPRDRPADLRDCLRSYCSTESLTHTDTWRCPRCKQDREAKKKITITRAPDYLVMHFKRFSASHGQSARKILTPINFPLQGLDLGPFMEPQIDAEEEAYLAKRWGEPNHTLQRLKSDPAMNGPYIYNAYAVIWHLGSTLSSGHYIAAVKDKSKGCWRQFNDDKVRDFQPGNLATSDRLQNEKAYIVFYERERVAGSAF</sequence>
<evidence type="ECO:0000256" key="2">
    <source>
        <dbReference type="SAM" id="MobiDB-lite"/>
    </source>
</evidence>
<feature type="region of interest" description="Disordered" evidence="2">
    <location>
        <begin position="181"/>
        <end position="310"/>
    </location>
</feature>